<feature type="transmembrane region" description="Helical" evidence="1">
    <location>
        <begin position="17"/>
        <end position="37"/>
    </location>
</feature>
<keyword evidence="1" id="KW-0472">Membrane</keyword>
<dbReference type="AlphaFoldDB" id="A0AAE3YL62"/>
<accession>A0AAE3YL62</accession>
<keyword evidence="1" id="KW-0812">Transmembrane</keyword>
<evidence type="ECO:0000313" key="3">
    <source>
        <dbReference type="Proteomes" id="UP001183643"/>
    </source>
</evidence>
<organism evidence="2 3">
    <name type="scientific">Catenuloplanes atrovinosus</name>
    <dbReference type="NCBI Taxonomy" id="137266"/>
    <lineage>
        <taxon>Bacteria</taxon>
        <taxon>Bacillati</taxon>
        <taxon>Actinomycetota</taxon>
        <taxon>Actinomycetes</taxon>
        <taxon>Micromonosporales</taxon>
        <taxon>Micromonosporaceae</taxon>
        <taxon>Catenuloplanes</taxon>
    </lineage>
</organism>
<dbReference type="EMBL" id="JAVDYB010000001">
    <property type="protein sequence ID" value="MDR7275854.1"/>
    <property type="molecule type" value="Genomic_DNA"/>
</dbReference>
<dbReference type="Proteomes" id="UP001183643">
    <property type="component" value="Unassembled WGS sequence"/>
</dbReference>
<protein>
    <submittedName>
        <fullName evidence="2">Uncharacterized protein</fullName>
    </submittedName>
</protein>
<gene>
    <name evidence="2" type="ORF">J2S41_002632</name>
</gene>
<dbReference type="RefSeq" id="WP_310367337.1">
    <property type="nucleotide sequence ID" value="NZ_JAVDYB010000001.1"/>
</dbReference>
<sequence length="273" mass="30310">MSESPVRLFRKSFDERLAAVGVGCSVGLGIALNLVDWAGPGEAVLVALAGATLTFVVGAGLRAERRAEMRGLVESVPALRAELERIVALSGQAAERYPDRTARDELRRHCRRFAEELEGLARGQLRTAAWDADRLVELTRRCRRRMRAITNISEIGPAWWDSPIGREYWRANEEAIGRGVEITRVFIVADRADPAVAALIERHTAARVRTLTLDRADAGRDLLVNTVIWDDAQAWQAEMDPYGTIRGHVFHHDPETVRRLRALADACEARASA</sequence>
<proteinExistence type="predicted"/>
<evidence type="ECO:0000256" key="1">
    <source>
        <dbReference type="SAM" id="Phobius"/>
    </source>
</evidence>
<feature type="transmembrane region" description="Helical" evidence="1">
    <location>
        <begin position="43"/>
        <end position="61"/>
    </location>
</feature>
<evidence type="ECO:0000313" key="2">
    <source>
        <dbReference type="EMBL" id="MDR7275854.1"/>
    </source>
</evidence>
<reference evidence="2" key="1">
    <citation type="submission" date="2023-07" db="EMBL/GenBank/DDBJ databases">
        <title>Sequencing the genomes of 1000 actinobacteria strains.</title>
        <authorList>
            <person name="Klenk H.-P."/>
        </authorList>
    </citation>
    <scope>NUCLEOTIDE SEQUENCE</scope>
    <source>
        <strain evidence="2">DSM 44707</strain>
    </source>
</reference>
<keyword evidence="3" id="KW-1185">Reference proteome</keyword>
<keyword evidence="1" id="KW-1133">Transmembrane helix</keyword>
<comment type="caution">
    <text evidence="2">The sequence shown here is derived from an EMBL/GenBank/DDBJ whole genome shotgun (WGS) entry which is preliminary data.</text>
</comment>
<name>A0AAE3YL62_9ACTN</name>